<dbReference type="PANTHER" id="PTHR33136">
    <property type="entry name" value="RAPID ALKALINIZATION FACTOR-LIKE"/>
    <property type="match status" value="1"/>
</dbReference>
<dbReference type="GO" id="GO:0019722">
    <property type="term" value="P:calcium-mediated signaling"/>
    <property type="evidence" value="ECO:0000318"/>
    <property type="project" value="GO_Central"/>
</dbReference>
<evidence type="ECO:0000313" key="8">
    <source>
        <dbReference type="EMBL" id="EOY28214.1"/>
    </source>
</evidence>
<keyword evidence="6" id="KW-1015">Disulfide bond</keyword>
<dbReference type="PANTHER" id="PTHR33136:SF89">
    <property type="entry name" value="PROTEIN RALF-LIKE 19"/>
    <property type="match status" value="1"/>
</dbReference>
<dbReference type="Gramene" id="Tc06v2_t015280.1">
    <property type="protein sequence ID" value="Tc06v2_p015280.1"/>
    <property type="gene ID" value="Tc06v2_g015280"/>
</dbReference>
<keyword evidence="4" id="KW-0372">Hormone</keyword>
<dbReference type="Proteomes" id="UP000026915">
    <property type="component" value="Chromosome 6"/>
</dbReference>
<dbReference type="OrthoDB" id="1613518at2759"/>
<sequence>MGSKVWLVFLLLALAMVAESTTFHEASWGLTHFGNDELSSCIDGQCDVEDVSQTLMDSEINRRQLAQKRYISYGALKANSVPCNRRGNSYYNCQNRKRANPYNRGCSAITHCYRYTS</sequence>
<evidence type="ECO:0000256" key="5">
    <source>
        <dbReference type="ARBA" id="ARBA00022729"/>
    </source>
</evidence>
<evidence type="ECO:0000256" key="4">
    <source>
        <dbReference type="ARBA" id="ARBA00022702"/>
    </source>
</evidence>
<feature type="signal peptide" evidence="7">
    <location>
        <begin position="1"/>
        <end position="20"/>
    </location>
</feature>
<dbReference type="Pfam" id="PF05498">
    <property type="entry name" value="RALF"/>
    <property type="match status" value="1"/>
</dbReference>
<feature type="chain" id="PRO_5001598982" evidence="7">
    <location>
        <begin position="21"/>
        <end position="117"/>
    </location>
</feature>
<keyword evidence="9" id="KW-1185">Reference proteome</keyword>
<dbReference type="OMA" id="HISYRAM"/>
<dbReference type="KEGG" id="tcc:18596827"/>
<gene>
    <name evidence="8" type="ORF">TCM_029845</name>
</gene>
<dbReference type="GO" id="GO:0005179">
    <property type="term" value="F:hormone activity"/>
    <property type="evidence" value="ECO:0007669"/>
    <property type="project" value="UniProtKB-KW"/>
</dbReference>
<evidence type="ECO:0000256" key="1">
    <source>
        <dbReference type="ARBA" id="ARBA00004613"/>
    </source>
</evidence>
<keyword evidence="3" id="KW-0964">Secreted</keyword>
<dbReference type="EMBL" id="CM001884">
    <property type="protein sequence ID" value="EOY28214.1"/>
    <property type="molecule type" value="Genomic_DNA"/>
</dbReference>
<accession>A0A061GMB1</accession>
<dbReference type="AlphaFoldDB" id="A0A061GMB1"/>
<dbReference type="SMR" id="A0A061GMB1"/>
<evidence type="ECO:0000256" key="2">
    <source>
        <dbReference type="ARBA" id="ARBA00009178"/>
    </source>
</evidence>
<dbReference type="GO" id="GO:0040008">
    <property type="term" value="P:regulation of growth"/>
    <property type="evidence" value="ECO:0007669"/>
    <property type="project" value="UniProtKB-ARBA"/>
</dbReference>
<name>A0A061GMB1_THECC</name>
<dbReference type="Gramene" id="EOY28214">
    <property type="protein sequence ID" value="EOY28214"/>
    <property type="gene ID" value="TCM_029845"/>
</dbReference>
<proteinExistence type="inferred from homology"/>
<reference evidence="8 9" key="1">
    <citation type="journal article" date="2013" name="Genome Biol.">
        <title>The genome sequence of the most widely cultivated cacao type and its use to identify candidate genes regulating pod color.</title>
        <authorList>
            <person name="Motamayor J.C."/>
            <person name="Mockaitis K."/>
            <person name="Schmutz J."/>
            <person name="Haiminen N."/>
            <person name="Iii D.L."/>
            <person name="Cornejo O."/>
            <person name="Findley S.D."/>
            <person name="Zheng P."/>
            <person name="Utro F."/>
            <person name="Royaert S."/>
            <person name="Saski C."/>
            <person name="Jenkins J."/>
            <person name="Podicheti R."/>
            <person name="Zhao M."/>
            <person name="Scheffler B.E."/>
            <person name="Stack J.C."/>
            <person name="Feltus F.A."/>
            <person name="Mustiga G.M."/>
            <person name="Amores F."/>
            <person name="Phillips W."/>
            <person name="Marelli J.P."/>
            <person name="May G.D."/>
            <person name="Shapiro H."/>
            <person name="Ma J."/>
            <person name="Bustamante C.D."/>
            <person name="Schnell R.J."/>
            <person name="Main D."/>
            <person name="Gilbert D."/>
            <person name="Parida L."/>
            <person name="Kuhn D.N."/>
        </authorList>
    </citation>
    <scope>NUCLEOTIDE SEQUENCE [LARGE SCALE GENOMIC DNA]</scope>
    <source>
        <strain evidence="9">cv. Matina 1-6</strain>
    </source>
</reference>
<comment type="similarity">
    <text evidence="2">Belongs to the plant rapid alkalinization factor (RALF) family.</text>
</comment>
<dbReference type="InParanoid" id="A0A061GMB1"/>
<dbReference type="InterPro" id="IPR008801">
    <property type="entry name" value="RALF"/>
</dbReference>
<evidence type="ECO:0000256" key="6">
    <source>
        <dbReference type="ARBA" id="ARBA00023157"/>
    </source>
</evidence>
<organism evidence="8 9">
    <name type="scientific">Theobroma cacao</name>
    <name type="common">Cacao</name>
    <name type="synonym">Cocoa</name>
    <dbReference type="NCBI Taxonomy" id="3641"/>
    <lineage>
        <taxon>Eukaryota</taxon>
        <taxon>Viridiplantae</taxon>
        <taxon>Streptophyta</taxon>
        <taxon>Embryophyta</taxon>
        <taxon>Tracheophyta</taxon>
        <taxon>Spermatophyta</taxon>
        <taxon>Magnoliopsida</taxon>
        <taxon>eudicotyledons</taxon>
        <taxon>Gunneridae</taxon>
        <taxon>Pentapetalae</taxon>
        <taxon>rosids</taxon>
        <taxon>malvids</taxon>
        <taxon>Malvales</taxon>
        <taxon>Malvaceae</taxon>
        <taxon>Byttnerioideae</taxon>
        <taxon>Theobroma</taxon>
    </lineage>
</organism>
<comment type="subcellular location">
    <subcellularLocation>
        <location evidence="1">Secreted</location>
    </subcellularLocation>
</comment>
<dbReference type="GO" id="GO:0005576">
    <property type="term" value="C:extracellular region"/>
    <property type="evidence" value="ECO:0007669"/>
    <property type="project" value="UniProtKB-SubCell"/>
</dbReference>
<dbReference type="HOGENOM" id="CLU_127895_0_1_1"/>
<evidence type="ECO:0000256" key="3">
    <source>
        <dbReference type="ARBA" id="ARBA00022525"/>
    </source>
</evidence>
<dbReference type="eggNOG" id="ENOG502S8YN">
    <property type="taxonomic scope" value="Eukaryota"/>
</dbReference>
<protein>
    <submittedName>
        <fullName evidence="8">Ralf-like 4, putative</fullName>
    </submittedName>
</protein>
<evidence type="ECO:0000256" key="7">
    <source>
        <dbReference type="SAM" id="SignalP"/>
    </source>
</evidence>
<evidence type="ECO:0000313" key="9">
    <source>
        <dbReference type="Proteomes" id="UP000026915"/>
    </source>
</evidence>
<keyword evidence="5 7" id="KW-0732">Signal</keyword>